<evidence type="ECO:0000256" key="1">
    <source>
        <dbReference type="ARBA" id="ARBA00002672"/>
    </source>
</evidence>
<dbReference type="PANTHER" id="PTHR36122">
    <property type="entry name" value="NICOTINAMIDE RIBOSIDE TRANSPORTER PNUC"/>
    <property type="match status" value="1"/>
</dbReference>
<dbReference type="NCBIfam" id="TIGR01528">
    <property type="entry name" value="NMN_trans_PnuC"/>
    <property type="match status" value="1"/>
</dbReference>
<feature type="transmembrane region" description="Helical" evidence="10">
    <location>
        <begin position="68"/>
        <end position="85"/>
    </location>
</feature>
<comment type="function">
    <text evidence="1">Required for nicotinamide riboside transport across the inner membrane.</text>
</comment>
<keyword evidence="12" id="KW-1185">Reference proteome</keyword>
<evidence type="ECO:0000256" key="8">
    <source>
        <dbReference type="ARBA" id="ARBA00022989"/>
    </source>
</evidence>
<keyword evidence="6" id="KW-1003">Cell membrane</keyword>
<feature type="transmembrane region" description="Helical" evidence="10">
    <location>
        <begin position="106"/>
        <end position="127"/>
    </location>
</feature>
<gene>
    <name evidence="11" type="primary">pnuC</name>
    <name evidence="11" type="ORF">GCM10007424_27060</name>
</gene>
<dbReference type="RefSeq" id="WP_188621849.1">
    <property type="nucleotide sequence ID" value="NZ_BMJE01000008.1"/>
</dbReference>
<evidence type="ECO:0000256" key="4">
    <source>
        <dbReference type="ARBA" id="ARBA00017522"/>
    </source>
</evidence>
<dbReference type="EMBL" id="BMJE01000008">
    <property type="protein sequence ID" value="GGB85587.1"/>
    <property type="molecule type" value="Genomic_DNA"/>
</dbReference>
<evidence type="ECO:0000256" key="2">
    <source>
        <dbReference type="ARBA" id="ARBA00004651"/>
    </source>
</evidence>
<feature type="transmembrane region" description="Helical" evidence="10">
    <location>
        <begin position="15"/>
        <end position="36"/>
    </location>
</feature>
<evidence type="ECO:0000256" key="7">
    <source>
        <dbReference type="ARBA" id="ARBA00022692"/>
    </source>
</evidence>
<dbReference type="InterPro" id="IPR006419">
    <property type="entry name" value="NMN_transpt_PnuC"/>
</dbReference>
<accession>A0ABQ1K4Z0</accession>
<comment type="subcellular location">
    <subcellularLocation>
        <location evidence="2">Cell membrane</location>
        <topology evidence="2">Multi-pass membrane protein</topology>
    </subcellularLocation>
</comment>
<evidence type="ECO:0000313" key="12">
    <source>
        <dbReference type="Proteomes" id="UP000615760"/>
    </source>
</evidence>
<reference evidence="12" key="1">
    <citation type="journal article" date="2019" name="Int. J. Syst. Evol. Microbiol.">
        <title>The Global Catalogue of Microorganisms (GCM) 10K type strain sequencing project: providing services to taxonomists for standard genome sequencing and annotation.</title>
        <authorList>
            <consortium name="The Broad Institute Genomics Platform"/>
            <consortium name="The Broad Institute Genome Sequencing Center for Infectious Disease"/>
            <person name="Wu L."/>
            <person name="Ma J."/>
        </authorList>
    </citation>
    <scope>NUCLEOTIDE SEQUENCE [LARGE SCALE GENOMIC DNA]</scope>
    <source>
        <strain evidence="12">CGMCC 1.15461</strain>
    </source>
</reference>
<feature type="transmembrane region" description="Helical" evidence="10">
    <location>
        <begin position="43"/>
        <end position="62"/>
    </location>
</feature>
<evidence type="ECO:0000313" key="11">
    <source>
        <dbReference type="EMBL" id="GGB85587.1"/>
    </source>
</evidence>
<keyword evidence="5" id="KW-0813">Transport</keyword>
<feature type="transmembrane region" description="Helical" evidence="10">
    <location>
        <begin position="133"/>
        <end position="153"/>
    </location>
</feature>
<organism evidence="11 12">
    <name type="scientific">Flavobacterium suaedae</name>
    <dbReference type="NCBI Taxonomy" id="1767027"/>
    <lineage>
        <taxon>Bacteria</taxon>
        <taxon>Pseudomonadati</taxon>
        <taxon>Bacteroidota</taxon>
        <taxon>Flavobacteriia</taxon>
        <taxon>Flavobacteriales</taxon>
        <taxon>Flavobacteriaceae</taxon>
        <taxon>Flavobacterium</taxon>
    </lineage>
</organism>
<feature type="transmembrane region" description="Helical" evidence="10">
    <location>
        <begin position="160"/>
        <end position="177"/>
    </location>
</feature>
<keyword evidence="8 10" id="KW-1133">Transmembrane helix</keyword>
<evidence type="ECO:0000256" key="10">
    <source>
        <dbReference type="SAM" id="Phobius"/>
    </source>
</evidence>
<evidence type="ECO:0000256" key="5">
    <source>
        <dbReference type="ARBA" id="ARBA00022448"/>
    </source>
</evidence>
<evidence type="ECO:0000256" key="3">
    <source>
        <dbReference type="ARBA" id="ARBA00006669"/>
    </source>
</evidence>
<dbReference type="PANTHER" id="PTHR36122:SF2">
    <property type="entry name" value="NICOTINAMIDE RIBOSIDE TRANSPORTER PNUC"/>
    <property type="match status" value="1"/>
</dbReference>
<comment type="similarity">
    <text evidence="3">Belongs to the nicotinamide ribonucleoside (NR) uptake permease (TC 4.B.1) family.</text>
</comment>
<evidence type="ECO:0000256" key="9">
    <source>
        <dbReference type="ARBA" id="ARBA00023136"/>
    </source>
</evidence>
<keyword evidence="9 10" id="KW-0472">Membrane</keyword>
<name>A0ABQ1K4Z0_9FLAO</name>
<feature type="transmembrane region" description="Helical" evidence="10">
    <location>
        <begin position="183"/>
        <end position="200"/>
    </location>
</feature>
<comment type="caution">
    <text evidence="11">The sequence shown here is derived from an EMBL/GenBank/DDBJ whole genome shotgun (WGS) entry which is preliminary data.</text>
</comment>
<keyword evidence="7 10" id="KW-0812">Transmembrane</keyword>
<evidence type="ECO:0000256" key="6">
    <source>
        <dbReference type="ARBA" id="ARBA00022475"/>
    </source>
</evidence>
<protein>
    <recommendedName>
        <fullName evidence="4">Nicotinamide riboside transporter PnuC</fullName>
    </recommendedName>
</protein>
<dbReference type="Pfam" id="PF04973">
    <property type="entry name" value="NMN_transporter"/>
    <property type="match status" value="1"/>
</dbReference>
<proteinExistence type="inferred from homology"/>
<sequence>MNELFDFLFSQYKDYSTTFIMLEALGSVFGALSVVFSARNSIFVYPTGIISTIIYTYMFYQWNLYGDMIINVYYFIMSVYGWLLWSRKGNDNTALLKIEKMTTKDTIKCIQIFVLSVIFVSAVFIYTEKFNYWWAYVDTFITGLFFVGMWLLAKRKIENWIFLIIGDIIAIPLIFYKGATLTSIFYIFLTTVAFIGYYEWKKKLSARIKTSQLQ</sequence>
<dbReference type="Proteomes" id="UP000615760">
    <property type="component" value="Unassembled WGS sequence"/>
</dbReference>